<gene>
    <name evidence="2" type="ORF">CRHIZ90672A_00011259</name>
</gene>
<proteinExistence type="predicted"/>
<organism evidence="2 3">
    <name type="scientific">Clonostachys rhizophaga</name>
    <dbReference type="NCBI Taxonomy" id="160324"/>
    <lineage>
        <taxon>Eukaryota</taxon>
        <taxon>Fungi</taxon>
        <taxon>Dikarya</taxon>
        <taxon>Ascomycota</taxon>
        <taxon>Pezizomycotina</taxon>
        <taxon>Sordariomycetes</taxon>
        <taxon>Hypocreomycetidae</taxon>
        <taxon>Hypocreales</taxon>
        <taxon>Bionectriaceae</taxon>
        <taxon>Clonostachys</taxon>
    </lineage>
</organism>
<evidence type="ECO:0000256" key="1">
    <source>
        <dbReference type="SAM" id="MobiDB-lite"/>
    </source>
</evidence>
<comment type="caution">
    <text evidence="2">The sequence shown here is derived from an EMBL/GenBank/DDBJ whole genome shotgun (WGS) entry which is preliminary data.</text>
</comment>
<protein>
    <submittedName>
        <fullName evidence="2">Uncharacterized protein</fullName>
    </submittedName>
</protein>
<dbReference type="AlphaFoldDB" id="A0A9N9VYQ5"/>
<feature type="compositionally biased region" description="Low complexity" evidence="1">
    <location>
        <begin position="45"/>
        <end position="57"/>
    </location>
</feature>
<dbReference type="EMBL" id="CABFNQ020000759">
    <property type="protein sequence ID" value="CAH0037635.1"/>
    <property type="molecule type" value="Genomic_DNA"/>
</dbReference>
<sequence>MANPPAPPSADTDDEEILLREMRQEILEGLAQTDRATGVEDTSVDDPSAGDASSSDDQSYKEGDDGFVDLPQPPPSNDYIAGDLDEYIPETGICDKQ</sequence>
<name>A0A9N9VYQ5_9HYPO</name>
<reference evidence="2" key="1">
    <citation type="submission" date="2021-10" db="EMBL/GenBank/DDBJ databases">
        <authorList>
            <person name="Piombo E."/>
        </authorList>
    </citation>
    <scope>NUCLEOTIDE SEQUENCE</scope>
</reference>
<evidence type="ECO:0000313" key="2">
    <source>
        <dbReference type="EMBL" id="CAH0037635.1"/>
    </source>
</evidence>
<keyword evidence="3" id="KW-1185">Reference proteome</keyword>
<evidence type="ECO:0000313" key="3">
    <source>
        <dbReference type="Proteomes" id="UP000696573"/>
    </source>
</evidence>
<accession>A0A9N9VYQ5</accession>
<dbReference type="Proteomes" id="UP000696573">
    <property type="component" value="Unassembled WGS sequence"/>
</dbReference>
<feature type="region of interest" description="Disordered" evidence="1">
    <location>
        <begin position="28"/>
        <end position="83"/>
    </location>
</feature>